<keyword evidence="2" id="KW-1003">Cell membrane</keyword>
<keyword evidence="8" id="KW-0675">Receptor</keyword>
<name>K7FWG1_PELSI</name>
<feature type="transmembrane region" description="Helical" evidence="10">
    <location>
        <begin position="140"/>
        <end position="158"/>
    </location>
</feature>
<dbReference type="FunFam" id="1.20.1070.10:FF:000015">
    <property type="entry name" value="Olfactory receptor"/>
    <property type="match status" value="1"/>
</dbReference>
<proteinExistence type="predicted"/>
<evidence type="ECO:0000256" key="10">
    <source>
        <dbReference type="SAM" id="Phobius"/>
    </source>
</evidence>
<dbReference type="Gene3D" id="1.20.1070.10">
    <property type="entry name" value="Rhodopsin 7-helix transmembrane proteins"/>
    <property type="match status" value="1"/>
</dbReference>
<dbReference type="InterPro" id="IPR050516">
    <property type="entry name" value="Olfactory_GPCR"/>
</dbReference>
<feature type="domain" description="G-protein coupled receptors family 1 profile" evidence="11">
    <location>
        <begin position="42"/>
        <end position="289"/>
    </location>
</feature>
<evidence type="ECO:0000256" key="6">
    <source>
        <dbReference type="ARBA" id="ARBA00023040"/>
    </source>
</evidence>
<reference evidence="12" key="3">
    <citation type="submission" date="2025-08" db="UniProtKB">
        <authorList>
            <consortium name="Ensembl"/>
        </authorList>
    </citation>
    <scope>IDENTIFICATION</scope>
</reference>
<evidence type="ECO:0000256" key="9">
    <source>
        <dbReference type="ARBA" id="ARBA00023224"/>
    </source>
</evidence>
<dbReference type="GO" id="GO:0004984">
    <property type="term" value="F:olfactory receptor activity"/>
    <property type="evidence" value="ECO:0007669"/>
    <property type="project" value="InterPro"/>
</dbReference>
<dbReference type="AlphaFoldDB" id="K7FWG1"/>
<keyword evidence="3 10" id="KW-0812">Transmembrane</keyword>
<evidence type="ECO:0000256" key="3">
    <source>
        <dbReference type="ARBA" id="ARBA00022692"/>
    </source>
</evidence>
<keyword evidence="9" id="KW-0807">Transducer</keyword>
<feature type="transmembrane region" description="Helical" evidence="10">
    <location>
        <begin position="236"/>
        <end position="257"/>
    </location>
</feature>
<feature type="transmembrane region" description="Helical" evidence="10">
    <location>
        <begin position="61"/>
        <end position="82"/>
    </location>
</feature>
<dbReference type="Ensembl" id="ENSPSIT00000012430.1">
    <property type="protein sequence ID" value="ENSPSIP00000012371.1"/>
    <property type="gene ID" value="ENSPSIG00000011136.1"/>
</dbReference>
<keyword evidence="13" id="KW-1185">Reference proteome</keyword>
<reference evidence="13" key="1">
    <citation type="submission" date="2011-10" db="EMBL/GenBank/DDBJ databases">
        <authorList>
            <consortium name="Soft-shell Turtle Genome Consortium"/>
        </authorList>
    </citation>
    <scope>NUCLEOTIDE SEQUENCE [LARGE SCALE GENOMIC DNA]</scope>
    <source>
        <strain evidence="13">Daiwa-1</strain>
    </source>
</reference>
<keyword evidence="4" id="KW-0716">Sensory transduction</keyword>
<evidence type="ECO:0000313" key="12">
    <source>
        <dbReference type="Ensembl" id="ENSPSIP00000012371.1"/>
    </source>
</evidence>
<feature type="transmembrane region" description="Helical" evidence="10">
    <location>
        <begin position="102"/>
        <end position="120"/>
    </location>
</feature>
<dbReference type="GeneTree" id="ENSGT00930000151076"/>
<evidence type="ECO:0000256" key="7">
    <source>
        <dbReference type="ARBA" id="ARBA00023136"/>
    </source>
</evidence>
<reference evidence="12" key="4">
    <citation type="submission" date="2025-09" db="UniProtKB">
        <authorList>
            <consortium name="Ensembl"/>
        </authorList>
    </citation>
    <scope>IDENTIFICATION</scope>
</reference>
<keyword evidence="4" id="KW-0552">Olfaction</keyword>
<protein>
    <recommendedName>
        <fullName evidence="11">G-protein coupled receptors family 1 profile domain-containing protein</fullName>
    </recommendedName>
</protein>
<evidence type="ECO:0000256" key="1">
    <source>
        <dbReference type="ARBA" id="ARBA00004651"/>
    </source>
</evidence>
<dbReference type="InterPro" id="IPR017452">
    <property type="entry name" value="GPCR_Rhodpsn_7TM"/>
</dbReference>
<dbReference type="eggNOG" id="ENOG502SIAX">
    <property type="taxonomic scope" value="Eukaryota"/>
</dbReference>
<evidence type="ECO:0000256" key="4">
    <source>
        <dbReference type="ARBA" id="ARBA00022725"/>
    </source>
</evidence>
<dbReference type="HOGENOM" id="CLU_012526_1_3_1"/>
<dbReference type="Proteomes" id="UP000007267">
    <property type="component" value="Unassembled WGS sequence"/>
</dbReference>
<keyword evidence="6" id="KW-0297">G-protein coupled receptor</keyword>
<dbReference type="PRINTS" id="PR00245">
    <property type="entry name" value="OLFACTORYR"/>
</dbReference>
<organism evidence="12 13">
    <name type="scientific">Pelodiscus sinensis</name>
    <name type="common">Chinese softshell turtle</name>
    <name type="synonym">Trionyx sinensis</name>
    <dbReference type="NCBI Taxonomy" id="13735"/>
    <lineage>
        <taxon>Eukaryota</taxon>
        <taxon>Metazoa</taxon>
        <taxon>Chordata</taxon>
        <taxon>Craniata</taxon>
        <taxon>Vertebrata</taxon>
        <taxon>Euteleostomi</taxon>
        <taxon>Archelosauria</taxon>
        <taxon>Testudinata</taxon>
        <taxon>Testudines</taxon>
        <taxon>Cryptodira</taxon>
        <taxon>Trionychia</taxon>
        <taxon>Trionychidae</taxon>
        <taxon>Pelodiscus</taxon>
    </lineage>
</organism>
<dbReference type="SUPFAM" id="SSF81321">
    <property type="entry name" value="Family A G protein-coupled receptor-like"/>
    <property type="match status" value="1"/>
</dbReference>
<dbReference type="InterPro" id="IPR000725">
    <property type="entry name" value="Olfact_rcpt"/>
</dbReference>
<feature type="transmembrane region" description="Helical" evidence="10">
    <location>
        <begin position="26"/>
        <end position="49"/>
    </location>
</feature>
<evidence type="ECO:0000256" key="2">
    <source>
        <dbReference type="ARBA" id="ARBA00022475"/>
    </source>
</evidence>
<dbReference type="EMBL" id="AGCU01156054">
    <property type="status" value="NOT_ANNOTATED_CDS"/>
    <property type="molecule type" value="Genomic_DNA"/>
</dbReference>
<evidence type="ECO:0000259" key="11">
    <source>
        <dbReference type="PROSITE" id="PS50262"/>
    </source>
</evidence>
<dbReference type="InterPro" id="IPR000276">
    <property type="entry name" value="GPCR_Rhodpsn"/>
</dbReference>
<feature type="transmembrane region" description="Helical" evidence="10">
    <location>
        <begin position="203"/>
        <end position="224"/>
    </location>
</feature>
<evidence type="ECO:0000256" key="5">
    <source>
        <dbReference type="ARBA" id="ARBA00022989"/>
    </source>
</evidence>
<keyword evidence="7 10" id="KW-0472">Membrane</keyword>
<comment type="subcellular location">
    <subcellularLocation>
        <location evidence="1">Cell membrane</location>
        <topology evidence="1">Multi-pass membrane protein</topology>
    </subcellularLocation>
</comment>
<dbReference type="GO" id="GO:0005886">
    <property type="term" value="C:plasma membrane"/>
    <property type="evidence" value="ECO:0007669"/>
    <property type="project" value="UniProtKB-SubCell"/>
</dbReference>
<dbReference type="PANTHER" id="PTHR26452">
    <property type="entry name" value="OLFACTORY RECEPTOR"/>
    <property type="match status" value="1"/>
</dbReference>
<sequence length="315" mass="34916">APTMDEGNWTSVSEFVLLGLSKEQDLLIIVVLLVTYLVNLAGNSLLLGLVVTDPQLCSPMYFLLSHLAVVDMSFASISLPQALVHALTQHRAISFTSCMAQLFMYFSVGNMENYLLAVYATWRTTVCDPLRYAAVVTRSLCLKMVAASWAVVIAHALLHTVMAANLRYCSNRLQHFFCDIRPLLLLSCARPLTTELVTYTVGFSVWLSPFVFILASYVRIGVAVARLRSAQGLRKALSTCGSHLTMVLLTFSIVMWLNFHPDSSDTQGHDLKVTFLDKVLVPTLNPIVYSLRNKDVAAALRRAGRKVLAWGMAWP</sequence>
<reference evidence="13" key="2">
    <citation type="journal article" date="2013" name="Nat. Genet.">
        <title>The draft genomes of soft-shell turtle and green sea turtle yield insights into the development and evolution of the turtle-specific body plan.</title>
        <authorList>
            <person name="Wang Z."/>
            <person name="Pascual-Anaya J."/>
            <person name="Zadissa A."/>
            <person name="Li W."/>
            <person name="Niimura Y."/>
            <person name="Huang Z."/>
            <person name="Li C."/>
            <person name="White S."/>
            <person name="Xiong Z."/>
            <person name="Fang D."/>
            <person name="Wang B."/>
            <person name="Ming Y."/>
            <person name="Chen Y."/>
            <person name="Zheng Y."/>
            <person name="Kuraku S."/>
            <person name="Pignatelli M."/>
            <person name="Herrero J."/>
            <person name="Beal K."/>
            <person name="Nozawa M."/>
            <person name="Li Q."/>
            <person name="Wang J."/>
            <person name="Zhang H."/>
            <person name="Yu L."/>
            <person name="Shigenobu S."/>
            <person name="Wang J."/>
            <person name="Liu J."/>
            <person name="Flicek P."/>
            <person name="Searle S."/>
            <person name="Wang J."/>
            <person name="Kuratani S."/>
            <person name="Yin Y."/>
            <person name="Aken B."/>
            <person name="Zhang G."/>
            <person name="Irie N."/>
        </authorList>
    </citation>
    <scope>NUCLEOTIDE SEQUENCE [LARGE SCALE GENOMIC DNA]</scope>
    <source>
        <strain evidence="13">Daiwa-1</strain>
    </source>
</reference>
<dbReference type="PROSITE" id="PS50262">
    <property type="entry name" value="G_PROTEIN_RECEP_F1_2"/>
    <property type="match status" value="1"/>
</dbReference>
<dbReference type="GO" id="GO:0004930">
    <property type="term" value="F:G protein-coupled receptor activity"/>
    <property type="evidence" value="ECO:0007669"/>
    <property type="project" value="UniProtKB-KW"/>
</dbReference>
<keyword evidence="5 10" id="KW-1133">Transmembrane helix</keyword>
<accession>K7FWG1</accession>
<evidence type="ECO:0000313" key="13">
    <source>
        <dbReference type="Proteomes" id="UP000007267"/>
    </source>
</evidence>
<dbReference type="PRINTS" id="PR00237">
    <property type="entry name" value="GPCRRHODOPSN"/>
</dbReference>
<dbReference type="OMA" id="TFSIVMW"/>
<dbReference type="Pfam" id="PF13853">
    <property type="entry name" value="7tm_4"/>
    <property type="match status" value="1"/>
</dbReference>
<evidence type="ECO:0000256" key="8">
    <source>
        <dbReference type="ARBA" id="ARBA00023170"/>
    </source>
</evidence>